<dbReference type="PRINTS" id="PR00722">
    <property type="entry name" value="CHYMOTRYPSIN"/>
</dbReference>
<dbReference type="InterPro" id="IPR001314">
    <property type="entry name" value="Peptidase_S1A"/>
</dbReference>
<proteinExistence type="inferred from homology"/>
<keyword evidence="3" id="KW-0964">Secreted</keyword>
<evidence type="ECO:0000259" key="9">
    <source>
        <dbReference type="PROSITE" id="PS50240"/>
    </source>
</evidence>
<evidence type="ECO:0000256" key="7">
    <source>
        <dbReference type="ARBA" id="ARBA00023180"/>
    </source>
</evidence>
<evidence type="ECO:0000256" key="3">
    <source>
        <dbReference type="ARBA" id="ARBA00022525"/>
    </source>
</evidence>
<dbReference type="SMART" id="SM00020">
    <property type="entry name" value="Tryp_SPc"/>
    <property type="match status" value="1"/>
</dbReference>
<dbReference type="GeneID" id="20655404"/>
<protein>
    <submittedName>
        <fullName evidence="10">Serine protease trypsin-like protein</fullName>
    </submittedName>
</protein>
<dbReference type="FunFam" id="2.40.10.10:FF:000156">
    <property type="entry name" value="MIP06385p"/>
    <property type="match status" value="1"/>
</dbReference>
<dbReference type="RefSeq" id="XP_009520802.1">
    <property type="nucleotide sequence ID" value="XM_009522507.1"/>
</dbReference>
<name>G4YVF1_PHYSP</name>
<dbReference type="EMBL" id="JH159152">
    <property type="protein sequence ID" value="EGZ25514.1"/>
    <property type="molecule type" value="Genomic_DNA"/>
</dbReference>
<keyword evidence="5" id="KW-0843">Virulence</keyword>
<dbReference type="OMA" id="GWGQTCP"/>
<comment type="similarity">
    <text evidence="2">Belongs to the peptidase S1 family.</text>
</comment>
<gene>
    <name evidence="10" type="ORF">PHYSODRAFT_481652</name>
</gene>
<dbReference type="KEGG" id="psoj:PHYSODRAFT_481652"/>
<dbReference type="InterPro" id="IPR043504">
    <property type="entry name" value="Peptidase_S1_PA_chymotrypsin"/>
</dbReference>
<dbReference type="CDD" id="cd00190">
    <property type="entry name" value="Tryp_SPc"/>
    <property type="match status" value="1"/>
</dbReference>
<keyword evidence="6" id="KW-1015">Disulfide bond</keyword>
<keyword evidence="4 8" id="KW-0732">Signal</keyword>
<dbReference type="PROSITE" id="PS50240">
    <property type="entry name" value="TRYPSIN_DOM"/>
    <property type="match status" value="1"/>
</dbReference>
<dbReference type="InterPro" id="IPR009003">
    <property type="entry name" value="Peptidase_S1_PA"/>
</dbReference>
<dbReference type="GO" id="GO:0004252">
    <property type="term" value="F:serine-type endopeptidase activity"/>
    <property type="evidence" value="ECO:0007669"/>
    <property type="project" value="InterPro"/>
</dbReference>
<accession>G4YVF1</accession>
<evidence type="ECO:0000256" key="1">
    <source>
        <dbReference type="ARBA" id="ARBA00004613"/>
    </source>
</evidence>
<comment type="subcellular location">
    <subcellularLocation>
        <location evidence="1">Secreted</location>
    </subcellularLocation>
</comment>
<evidence type="ECO:0000256" key="8">
    <source>
        <dbReference type="SAM" id="SignalP"/>
    </source>
</evidence>
<dbReference type="Proteomes" id="UP000002640">
    <property type="component" value="Unassembled WGS sequence"/>
</dbReference>
<sequence>MKVISTLATAVIALGVVSAESEHVQRKLVLGGAEVPVGSKTYTTGLRTTAGGESFCGGSLITPTHVLTTASCTGVKETAFAAIGTHYINGTSDGEQIKVVKAQNHTGFNDLTLTYDVAVLTLERPSKFTPVKLPAANDSDIIPGMWSKVLGWGDTSYPNGTRSHELMGVSVEVWGNDQCSNLFVVDETMVCAGGAAGKDSCNADNGGPLIKENGRGDADDILIGMPSWGSGCGDEGIPAVYARVSAAVEWINSVIKTQ</sequence>
<evidence type="ECO:0000256" key="6">
    <source>
        <dbReference type="ARBA" id="ARBA00023157"/>
    </source>
</evidence>
<organism evidence="10 11">
    <name type="scientific">Phytophthora sojae (strain P6497)</name>
    <name type="common">Soybean stem and root rot agent</name>
    <name type="synonym">Phytophthora megasperma f. sp. glycines</name>
    <dbReference type="NCBI Taxonomy" id="1094619"/>
    <lineage>
        <taxon>Eukaryota</taxon>
        <taxon>Sar</taxon>
        <taxon>Stramenopiles</taxon>
        <taxon>Oomycota</taxon>
        <taxon>Peronosporomycetes</taxon>
        <taxon>Peronosporales</taxon>
        <taxon>Peronosporaceae</taxon>
        <taxon>Phytophthora</taxon>
    </lineage>
</organism>
<evidence type="ECO:0000256" key="4">
    <source>
        <dbReference type="ARBA" id="ARBA00022729"/>
    </source>
</evidence>
<dbReference type="GO" id="GO:0006508">
    <property type="term" value="P:proteolysis"/>
    <property type="evidence" value="ECO:0007669"/>
    <property type="project" value="UniProtKB-KW"/>
</dbReference>
<keyword evidence="10" id="KW-0645">Protease</keyword>
<dbReference type="GO" id="GO:0005576">
    <property type="term" value="C:extracellular region"/>
    <property type="evidence" value="ECO:0007669"/>
    <property type="project" value="UniProtKB-SubCell"/>
</dbReference>
<dbReference type="SMR" id="G4YVF1"/>
<evidence type="ECO:0000313" key="10">
    <source>
        <dbReference type="EMBL" id="EGZ25514.1"/>
    </source>
</evidence>
<dbReference type="InParanoid" id="G4YVF1"/>
<feature type="chain" id="PRO_5003471485" evidence="8">
    <location>
        <begin position="20"/>
        <end position="258"/>
    </location>
</feature>
<evidence type="ECO:0000256" key="2">
    <source>
        <dbReference type="ARBA" id="ARBA00007664"/>
    </source>
</evidence>
<dbReference type="STRING" id="1094619.G4YVF1"/>
<evidence type="ECO:0000256" key="5">
    <source>
        <dbReference type="ARBA" id="ARBA00023026"/>
    </source>
</evidence>
<dbReference type="AlphaFoldDB" id="G4YVF1"/>
<dbReference type="PANTHER" id="PTHR24276">
    <property type="entry name" value="POLYSERASE-RELATED"/>
    <property type="match status" value="1"/>
</dbReference>
<dbReference type="PANTHER" id="PTHR24276:SF98">
    <property type="entry name" value="FI18310P1-RELATED"/>
    <property type="match status" value="1"/>
</dbReference>
<dbReference type="InterPro" id="IPR001254">
    <property type="entry name" value="Trypsin_dom"/>
</dbReference>
<dbReference type="InterPro" id="IPR050430">
    <property type="entry name" value="Peptidase_S1"/>
</dbReference>
<feature type="domain" description="Peptidase S1" evidence="9">
    <location>
        <begin position="29"/>
        <end position="256"/>
    </location>
</feature>
<dbReference type="Pfam" id="PF00089">
    <property type="entry name" value="Trypsin"/>
    <property type="match status" value="1"/>
</dbReference>
<dbReference type="Gene3D" id="2.40.10.10">
    <property type="entry name" value="Trypsin-like serine proteases"/>
    <property type="match status" value="1"/>
</dbReference>
<evidence type="ECO:0000313" key="11">
    <source>
        <dbReference type="Proteomes" id="UP000002640"/>
    </source>
</evidence>
<keyword evidence="7" id="KW-0325">Glycoprotein</keyword>
<keyword evidence="11" id="KW-1185">Reference proteome</keyword>
<reference evidence="10 11" key="1">
    <citation type="journal article" date="2006" name="Science">
        <title>Phytophthora genome sequences uncover evolutionary origins and mechanisms of pathogenesis.</title>
        <authorList>
            <person name="Tyler B.M."/>
            <person name="Tripathy S."/>
            <person name="Zhang X."/>
            <person name="Dehal P."/>
            <person name="Jiang R.H."/>
            <person name="Aerts A."/>
            <person name="Arredondo F.D."/>
            <person name="Baxter L."/>
            <person name="Bensasson D."/>
            <person name="Beynon J.L."/>
            <person name="Chapman J."/>
            <person name="Damasceno C.M."/>
            <person name="Dorrance A.E."/>
            <person name="Dou D."/>
            <person name="Dickerman A.W."/>
            <person name="Dubchak I.L."/>
            <person name="Garbelotto M."/>
            <person name="Gijzen M."/>
            <person name="Gordon S.G."/>
            <person name="Govers F."/>
            <person name="Grunwald N.J."/>
            <person name="Huang W."/>
            <person name="Ivors K.L."/>
            <person name="Jones R.W."/>
            <person name="Kamoun S."/>
            <person name="Krampis K."/>
            <person name="Lamour K.H."/>
            <person name="Lee M.K."/>
            <person name="McDonald W.H."/>
            <person name="Medina M."/>
            <person name="Meijer H.J."/>
            <person name="Nordberg E.K."/>
            <person name="Maclean D.J."/>
            <person name="Ospina-Giraldo M.D."/>
            <person name="Morris P.F."/>
            <person name="Phuntumart V."/>
            <person name="Putnam N.H."/>
            <person name="Rash S."/>
            <person name="Rose J.K."/>
            <person name="Sakihama Y."/>
            <person name="Salamov A.A."/>
            <person name="Savidor A."/>
            <person name="Scheuring C.F."/>
            <person name="Smith B.M."/>
            <person name="Sobral B.W."/>
            <person name="Terry A."/>
            <person name="Torto-Alalibo T.A."/>
            <person name="Win J."/>
            <person name="Xu Z."/>
            <person name="Zhang H."/>
            <person name="Grigoriev I.V."/>
            <person name="Rokhsar D.S."/>
            <person name="Boore J.L."/>
        </authorList>
    </citation>
    <scope>NUCLEOTIDE SEQUENCE [LARGE SCALE GENOMIC DNA]</scope>
    <source>
        <strain evidence="10 11">P6497</strain>
    </source>
</reference>
<keyword evidence="10" id="KW-0378">Hydrolase</keyword>
<feature type="signal peptide" evidence="8">
    <location>
        <begin position="1"/>
        <end position="19"/>
    </location>
</feature>
<dbReference type="SUPFAM" id="SSF50494">
    <property type="entry name" value="Trypsin-like serine proteases"/>
    <property type="match status" value="1"/>
</dbReference>